<reference evidence="2" key="1">
    <citation type="submission" date="2014-07" db="EMBL/GenBank/DDBJ databases">
        <authorList>
            <person name="Martin A.A"/>
            <person name="De Silva N."/>
        </authorList>
    </citation>
    <scope>NUCLEOTIDE SEQUENCE</scope>
</reference>
<organism evidence="2 3">
    <name type="scientific">Strongyloides venezuelensis</name>
    <name type="common">Threadworm</name>
    <dbReference type="NCBI Taxonomy" id="75913"/>
    <lineage>
        <taxon>Eukaryota</taxon>
        <taxon>Metazoa</taxon>
        <taxon>Ecdysozoa</taxon>
        <taxon>Nematoda</taxon>
        <taxon>Chromadorea</taxon>
        <taxon>Rhabditida</taxon>
        <taxon>Tylenchina</taxon>
        <taxon>Panagrolaimomorpha</taxon>
        <taxon>Strongyloidoidea</taxon>
        <taxon>Strongyloididae</taxon>
        <taxon>Strongyloides</taxon>
    </lineage>
</organism>
<sequence length="201" mass="23455">MRRPTSSITCLGLYLLNIISRFINLFGEYLMALLFFFSVRVEPPWNNIRRYNIIYLKYLFYSNHGGRLHVQGIFRSHTPNIWTNKRWVVINSTKVPRILWAKKENRISKPPREPPKPKFNKLIIKLQTTTGGSSQDNQKEVRAKTLTQLPSGFVYGPKVLEEKLEVEDTKCKMELGNPTPDGKEVWKVNNEWSVAKKNYNG</sequence>
<dbReference type="AlphaFoldDB" id="A0A0K0FZ95"/>
<reference evidence="3" key="2">
    <citation type="submission" date="2015-08" db="UniProtKB">
        <authorList>
            <consortium name="WormBaseParasite"/>
        </authorList>
    </citation>
    <scope>IDENTIFICATION</scope>
</reference>
<proteinExistence type="predicted"/>
<evidence type="ECO:0000256" key="1">
    <source>
        <dbReference type="SAM" id="Phobius"/>
    </source>
</evidence>
<keyword evidence="1" id="KW-1133">Transmembrane helix</keyword>
<accession>A0A0K0FZ95</accession>
<keyword evidence="1" id="KW-0472">Membrane</keyword>
<dbReference type="Proteomes" id="UP000035680">
    <property type="component" value="Unassembled WGS sequence"/>
</dbReference>
<dbReference type="WBParaSite" id="SVE_1777200.1">
    <property type="protein sequence ID" value="SVE_1777200.1"/>
    <property type="gene ID" value="SVE_1777200"/>
</dbReference>
<keyword evidence="2" id="KW-1185">Reference proteome</keyword>
<name>A0A0K0FZ95_STRVS</name>
<feature type="transmembrane region" description="Helical" evidence="1">
    <location>
        <begin position="12"/>
        <end position="37"/>
    </location>
</feature>
<protein>
    <submittedName>
        <fullName evidence="3">Uncharacterized protein</fullName>
    </submittedName>
</protein>
<evidence type="ECO:0000313" key="3">
    <source>
        <dbReference type="WBParaSite" id="SVE_1777200.1"/>
    </source>
</evidence>
<evidence type="ECO:0000313" key="2">
    <source>
        <dbReference type="Proteomes" id="UP000035680"/>
    </source>
</evidence>
<keyword evidence="1" id="KW-0812">Transmembrane</keyword>